<dbReference type="GO" id="GO:0042301">
    <property type="term" value="F:phosphate ion binding"/>
    <property type="evidence" value="ECO:0007669"/>
    <property type="project" value="InterPro"/>
</dbReference>
<comment type="caution">
    <text evidence="10">The sequence shown here is derived from an EMBL/GenBank/DDBJ whole genome shotgun (WGS) entry which is preliminary data.</text>
</comment>
<feature type="chain" id="PRO_5001461702" description="Phosphate-binding protein PstS" evidence="8">
    <location>
        <begin position="30"/>
        <end position="342"/>
    </location>
</feature>
<dbReference type="PATRIC" id="fig|1454003.3.peg.3299"/>
<dbReference type="PANTHER" id="PTHR42996">
    <property type="entry name" value="PHOSPHATE-BINDING PROTEIN PSTS"/>
    <property type="match status" value="1"/>
</dbReference>
<dbReference type="InterPro" id="IPR024370">
    <property type="entry name" value="PBP_domain"/>
</dbReference>
<sequence>MIVSKRVFLKISGVAAAMAMGFGSIAAQAADLTGAGATFPYAVYTKWAEAYQAATGKSVNYQGIGSSGGIKQIKAKTVDFGGTDAPLSAADLNAAGLVQFPSVIGAVTIVLNLPGISSGQLKLDGPTAANIFRGAITKWNDPAITSLNPDLKLPPTAITIVHRSDGSGTTDVMTRYLAKQSADFVRDVGVGKSVNWPANEIGGKGNPGVAANVQKIAGTIGYVDYADAKKNGLAFAALKNKAGNFVLPSGEAFAAAAAGADFKVKGMAPDMLDQTAKEAWPIVSATYILAYEKGEDAAKQQGVVDFFSWALNKGGTLADELDFVPLPANVVGTIEAEMKRIK</sequence>
<name>A0A011QH45_9PROT</name>
<evidence type="ECO:0000256" key="3">
    <source>
        <dbReference type="ARBA" id="ARBA00011529"/>
    </source>
</evidence>
<dbReference type="PROSITE" id="PS51318">
    <property type="entry name" value="TAT"/>
    <property type="match status" value="1"/>
</dbReference>
<keyword evidence="5 7" id="KW-0813">Transport</keyword>
<dbReference type="Pfam" id="PF12849">
    <property type="entry name" value="PBP_like_2"/>
    <property type="match status" value="1"/>
</dbReference>
<evidence type="ECO:0000256" key="7">
    <source>
        <dbReference type="PIRNR" id="PIRNR002756"/>
    </source>
</evidence>
<dbReference type="InterPro" id="IPR005673">
    <property type="entry name" value="ABC_phos-bd_PstS"/>
</dbReference>
<evidence type="ECO:0000313" key="10">
    <source>
        <dbReference type="EMBL" id="EXI78159.1"/>
    </source>
</evidence>
<dbReference type="PIRSF" id="PIRSF002756">
    <property type="entry name" value="PstS"/>
    <property type="match status" value="1"/>
</dbReference>
<dbReference type="SUPFAM" id="SSF53850">
    <property type="entry name" value="Periplasmic binding protein-like II"/>
    <property type="match status" value="1"/>
</dbReference>
<dbReference type="EMBL" id="JEMX01000078">
    <property type="protein sequence ID" value="EXI78159.1"/>
    <property type="molecule type" value="Genomic_DNA"/>
</dbReference>
<protein>
    <recommendedName>
        <fullName evidence="4 7">Phosphate-binding protein PstS</fullName>
    </recommendedName>
</protein>
<evidence type="ECO:0000256" key="2">
    <source>
        <dbReference type="ARBA" id="ARBA00008725"/>
    </source>
</evidence>
<dbReference type="NCBIfam" id="NF008171">
    <property type="entry name" value="PRK10918.1"/>
    <property type="match status" value="1"/>
</dbReference>
<comment type="function">
    <text evidence="1 7">Part of the ABC transporter complex PstSACB involved in phosphate import.</text>
</comment>
<feature type="domain" description="PBP" evidence="9">
    <location>
        <begin position="28"/>
        <end position="300"/>
    </location>
</feature>
<proteinExistence type="inferred from homology"/>
<feature type="signal peptide" evidence="8">
    <location>
        <begin position="1"/>
        <end position="29"/>
    </location>
</feature>
<dbReference type="NCBIfam" id="TIGR00975">
    <property type="entry name" value="3a0107s03"/>
    <property type="match status" value="1"/>
</dbReference>
<comment type="subunit">
    <text evidence="3 7">The complex is composed of two ATP-binding proteins (PstB), two transmembrane proteins (PstC and PstA) and a solute-binding protein (PstS).</text>
</comment>
<dbReference type="GO" id="GO:0043190">
    <property type="term" value="C:ATP-binding cassette (ABC) transporter complex"/>
    <property type="evidence" value="ECO:0007669"/>
    <property type="project" value="InterPro"/>
</dbReference>
<keyword evidence="6 7" id="KW-0592">Phosphate transport</keyword>
<dbReference type="InterPro" id="IPR050962">
    <property type="entry name" value="Phosphate-bind_PstS"/>
</dbReference>
<evidence type="ECO:0000313" key="11">
    <source>
        <dbReference type="Proteomes" id="UP000021816"/>
    </source>
</evidence>
<organism evidence="10 11">
    <name type="scientific">Candidatus Accumulibacter appositus</name>
    <dbReference type="NCBI Taxonomy" id="1454003"/>
    <lineage>
        <taxon>Bacteria</taxon>
        <taxon>Pseudomonadati</taxon>
        <taxon>Pseudomonadota</taxon>
        <taxon>Betaproteobacteria</taxon>
        <taxon>Candidatus Accumulibacter</taxon>
    </lineage>
</organism>
<evidence type="ECO:0000256" key="4">
    <source>
        <dbReference type="ARBA" id="ARBA00021889"/>
    </source>
</evidence>
<dbReference type="STRING" id="1454003.AW10_03242"/>
<evidence type="ECO:0000256" key="8">
    <source>
        <dbReference type="SAM" id="SignalP"/>
    </source>
</evidence>
<dbReference type="CDD" id="cd13565">
    <property type="entry name" value="PBP2_PstS"/>
    <property type="match status" value="1"/>
</dbReference>
<reference evidence="10 11" key="1">
    <citation type="submission" date="2014-02" db="EMBL/GenBank/DDBJ databases">
        <title>Expanding our view of genomic diversity in Candidatus Accumulibacter clades.</title>
        <authorList>
            <person name="Skennerton C.T."/>
            <person name="Barr J.J."/>
            <person name="Slater F.R."/>
            <person name="Bond P.L."/>
            <person name="Tyson G.W."/>
        </authorList>
    </citation>
    <scope>NUCLEOTIDE SEQUENCE [LARGE SCALE GENOMIC DNA]</scope>
    <source>
        <strain evidence="11">BA-92</strain>
    </source>
</reference>
<gene>
    <name evidence="10" type="primary">pstS</name>
    <name evidence="10" type="ORF">AW10_03242</name>
</gene>
<dbReference type="InterPro" id="IPR006311">
    <property type="entry name" value="TAT_signal"/>
</dbReference>
<dbReference type="AlphaFoldDB" id="A0A011QH45"/>
<accession>A0A011QH45</accession>
<dbReference type="PANTHER" id="PTHR42996:SF1">
    <property type="entry name" value="PHOSPHATE-BINDING PROTEIN PSTS"/>
    <property type="match status" value="1"/>
</dbReference>
<comment type="similarity">
    <text evidence="2 7">Belongs to the PstS family.</text>
</comment>
<evidence type="ECO:0000256" key="5">
    <source>
        <dbReference type="ARBA" id="ARBA00022448"/>
    </source>
</evidence>
<dbReference type="Proteomes" id="UP000021816">
    <property type="component" value="Unassembled WGS sequence"/>
</dbReference>
<evidence type="ECO:0000256" key="6">
    <source>
        <dbReference type="ARBA" id="ARBA00022592"/>
    </source>
</evidence>
<evidence type="ECO:0000259" key="9">
    <source>
        <dbReference type="Pfam" id="PF12849"/>
    </source>
</evidence>
<keyword evidence="8" id="KW-0732">Signal</keyword>
<dbReference type="Gene3D" id="3.40.190.10">
    <property type="entry name" value="Periplasmic binding protein-like II"/>
    <property type="match status" value="2"/>
</dbReference>
<dbReference type="GO" id="GO:0035435">
    <property type="term" value="P:phosphate ion transmembrane transport"/>
    <property type="evidence" value="ECO:0007669"/>
    <property type="project" value="InterPro"/>
</dbReference>
<evidence type="ECO:0000256" key="1">
    <source>
        <dbReference type="ARBA" id="ARBA00002841"/>
    </source>
</evidence>